<accession>A0A4D6LE46</accession>
<evidence type="ECO:0000313" key="3">
    <source>
        <dbReference type="Proteomes" id="UP000501690"/>
    </source>
</evidence>
<name>A0A4D6LE46_VIGUN</name>
<keyword evidence="3" id="KW-1185">Reference proteome</keyword>
<reference evidence="2 3" key="1">
    <citation type="submission" date="2019-04" db="EMBL/GenBank/DDBJ databases">
        <title>An improved genome assembly and genetic linkage map for asparagus bean, Vigna unguiculata ssp. sesquipedialis.</title>
        <authorList>
            <person name="Xia Q."/>
            <person name="Zhang R."/>
            <person name="Dong Y."/>
        </authorList>
    </citation>
    <scope>NUCLEOTIDE SEQUENCE [LARGE SCALE GENOMIC DNA]</scope>
    <source>
        <tissue evidence="2">Leaf</tissue>
    </source>
</reference>
<feature type="compositionally biased region" description="Low complexity" evidence="1">
    <location>
        <begin position="33"/>
        <end position="42"/>
    </location>
</feature>
<sequence length="63" mass="7043">MSLQLWPRRGTSPLSKGWPRSSEEGSPKRESAESQCSCLSSSRLGERSSPERETFSPERDLST</sequence>
<dbReference type="EMBL" id="CP039347">
    <property type="protein sequence ID" value="QCD86595.1"/>
    <property type="molecule type" value="Genomic_DNA"/>
</dbReference>
<evidence type="ECO:0000313" key="2">
    <source>
        <dbReference type="EMBL" id="QCD86595.1"/>
    </source>
</evidence>
<protein>
    <submittedName>
        <fullName evidence="2">Uncharacterized protein</fullName>
    </submittedName>
</protein>
<feature type="compositionally biased region" description="Basic and acidic residues" evidence="1">
    <location>
        <begin position="21"/>
        <end position="32"/>
    </location>
</feature>
<evidence type="ECO:0000256" key="1">
    <source>
        <dbReference type="SAM" id="MobiDB-lite"/>
    </source>
</evidence>
<organism evidence="2 3">
    <name type="scientific">Vigna unguiculata</name>
    <name type="common">Cowpea</name>
    <dbReference type="NCBI Taxonomy" id="3917"/>
    <lineage>
        <taxon>Eukaryota</taxon>
        <taxon>Viridiplantae</taxon>
        <taxon>Streptophyta</taxon>
        <taxon>Embryophyta</taxon>
        <taxon>Tracheophyta</taxon>
        <taxon>Spermatophyta</taxon>
        <taxon>Magnoliopsida</taxon>
        <taxon>eudicotyledons</taxon>
        <taxon>Gunneridae</taxon>
        <taxon>Pentapetalae</taxon>
        <taxon>rosids</taxon>
        <taxon>fabids</taxon>
        <taxon>Fabales</taxon>
        <taxon>Fabaceae</taxon>
        <taxon>Papilionoideae</taxon>
        <taxon>50 kb inversion clade</taxon>
        <taxon>NPAAA clade</taxon>
        <taxon>indigoferoid/millettioid clade</taxon>
        <taxon>Phaseoleae</taxon>
        <taxon>Vigna</taxon>
    </lineage>
</organism>
<gene>
    <name evidence="2" type="ORF">DEO72_LG3g1119</name>
</gene>
<dbReference type="AlphaFoldDB" id="A0A4D6LE46"/>
<dbReference type="Proteomes" id="UP000501690">
    <property type="component" value="Linkage Group LG3"/>
</dbReference>
<proteinExistence type="predicted"/>
<feature type="region of interest" description="Disordered" evidence="1">
    <location>
        <begin position="1"/>
        <end position="63"/>
    </location>
</feature>
<feature type="compositionally biased region" description="Basic and acidic residues" evidence="1">
    <location>
        <begin position="44"/>
        <end position="63"/>
    </location>
</feature>